<dbReference type="Gene3D" id="3.30.428.10">
    <property type="entry name" value="HIT-like"/>
    <property type="match status" value="1"/>
</dbReference>
<sequence length="126" mass="14106">MNDCIFCKIIAGDIPAHKVYEDDDFLAFLDINPLSPGHTLVIPKTHYRWVWDVPAQAGVPGNTGDYFRVVQKIALAQKKAFNTDFVLAKIVGEDVHHAHIWVYPDKSVEGNAKDFAGNTEKIKTNL</sequence>
<dbReference type="InterPro" id="IPR011146">
    <property type="entry name" value="HIT-like"/>
</dbReference>
<evidence type="ECO:0000256" key="1">
    <source>
        <dbReference type="PIRSR" id="PIRSR601310-1"/>
    </source>
</evidence>
<gene>
    <name evidence="4" type="ORF">COV01_00385</name>
</gene>
<proteinExistence type="predicted"/>
<organism evidence="4 5">
    <name type="scientific">Candidatus Taylorbacteria bacterium CG10_big_fil_rev_8_21_14_0_10_41_48</name>
    <dbReference type="NCBI Taxonomy" id="1975024"/>
    <lineage>
        <taxon>Bacteria</taxon>
        <taxon>Candidatus Tayloriibacteriota</taxon>
    </lineage>
</organism>
<dbReference type="EMBL" id="PFEQ01000001">
    <property type="protein sequence ID" value="PJE74482.1"/>
    <property type="molecule type" value="Genomic_DNA"/>
</dbReference>
<dbReference type="InterPro" id="IPR001310">
    <property type="entry name" value="Histidine_triad_HIT"/>
</dbReference>
<dbReference type="PRINTS" id="PR00332">
    <property type="entry name" value="HISTRIAD"/>
</dbReference>
<name>A0A2M8LCW1_9BACT</name>
<comment type="caution">
    <text evidence="2">Lacks conserved residue(s) required for the propagation of feature annotation.</text>
</comment>
<evidence type="ECO:0000313" key="4">
    <source>
        <dbReference type="EMBL" id="PJE74482.1"/>
    </source>
</evidence>
<dbReference type="InterPro" id="IPR036265">
    <property type="entry name" value="HIT-like_sf"/>
</dbReference>
<dbReference type="PANTHER" id="PTHR46648">
    <property type="entry name" value="HIT FAMILY PROTEIN 1"/>
    <property type="match status" value="1"/>
</dbReference>
<dbReference type="PROSITE" id="PS51084">
    <property type="entry name" value="HIT_2"/>
    <property type="match status" value="1"/>
</dbReference>
<dbReference type="Pfam" id="PF01230">
    <property type="entry name" value="HIT"/>
    <property type="match status" value="1"/>
</dbReference>
<dbReference type="SUPFAM" id="SSF54197">
    <property type="entry name" value="HIT-like"/>
    <property type="match status" value="1"/>
</dbReference>
<protein>
    <submittedName>
        <fullName evidence="4">HIT family protein</fullName>
    </submittedName>
</protein>
<reference evidence="5" key="1">
    <citation type="submission" date="2017-09" db="EMBL/GenBank/DDBJ databases">
        <title>Depth-based differentiation of microbial function through sediment-hosted aquifers and enrichment of novel symbionts in the deep terrestrial subsurface.</title>
        <authorList>
            <person name="Probst A.J."/>
            <person name="Ladd B."/>
            <person name="Jarett J.K."/>
            <person name="Geller-Mcgrath D.E."/>
            <person name="Sieber C.M.K."/>
            <person name="Emerson J.B."/>
            <person name="Anantharaman K."/>
            <person name="Thomas B.C."/>
            <person name="Malmstrom R."/>
            <person name="Stieglmeier M."/>
            <person name="Klingl A."/>
            <person name="Woyke T."/>
            <person name="Ryan C.M."/>
            <person name="Banfield J.F."/>
        </authorList>
    </citation>
    <scope>NUCLEOTIDE SEQUENCE [LARGE SCALE GENOMIC DNA]</scope>
</reference>
<accession>A0A2M8LCW1</accession>
<dbReference type="AlphaFoldDB" id="A0A2M8LCW1"/>
<evidence type="ECO:0000313" key="5">
    <source>
        <dbReference type="Proteomes" id="UP000228700"/>
    </source>
</evidence>
<feature type="domain" description="HIT" evidence="3">
    <location>
        <begin position="5"/>
        <end position="114"/>
    </location>
</feature>
<dbReference type="PANTHER" id="PTHR46648:SF1">
    <property type="entry name" value="ADENOSINE 5'-MONOPHOSPHORAMIDASE HNT1"/>
    <property type="match status" value="1"/>
</dbReference>
<evidence type="ECO:0000256" key="2">
    <source>
        <dbReference type="PROSITE-ProRule" id="PRU00464"/>
    </source>
</evidence>
<dbReference type="GO" id="GO:0003824">
    <property type="term" value="F:catalytic activity"/>
    <property type="evidence" value="ECO:0007669"/>
    <property type="project" value="InterPro"/>
</dbReference>
<feature type="active site" description="Tele-AMP-histidine intermediate" evidence="1">
    <location>
        <position position="99"/>
    </location>
</feature>
<dbReference type="GO" id="GO:0009117">
    <property type="term" value="P:nucleotide metabolic process"/>
    <property type="evidence" value="ECO:0007669"/>
    <property type="project" value="TreeGrafter"/>
</dbReference>
<evidence type="ECO:0000259" key="3">
    <source>
        <dbReference type="PROSITE" id="PS51084"/>
    </source>
</evidence>
<comment type="caution">
    <text evidence="4">The sequence shown here is derived from an EMBL/GenBank/DDBJ whole genome shotgun (WGS) entry which is preliminary data.</text>
</comment>
<dbReference type="Proteomes" id="UP000228700">
    <property type="component" value="Unassembled WGS sequence"/>
</dbReference>